<dbReference type="SUPFAM" id="SSF53850">
    <property type="entry name" value="Periplasmic binding protein-like II"/>
    <property type="match status" value="1"/>
</dbReference>
<gene>
    <name evidence="6" type="ORF">FOB72_22280</name>
</gene>
<dbReference type="InterPro" id="IPR023346">
    <property type="entry name" value="Lysozyme-like_dom_sf"/>
</dbReference>
<dbReference type="PANTHER" id="PTHR37423">
    <property type="entry name" value="SOLUBLE LYTIC MUREIN TRANSGLYCOSYLASE-RELATED"/>
    <property type="match status" value="1"/>
</dbReference>
<evidence type="ECO:0000256" key="4">
    <source>
        <dbReference type="SAM" id="MobiDB-lite"/>
    </source>
</evidence>
<evidence type="ECO:0000313" key="6">
    <source>
        <dbReference type="EMBL" id="QET04811.1"/>
    </source>
</evidence>
<dbReference type="EMBL" id="CP044067">
    <property type="protein sequence ID" value="QET04811.1"/>
    <property type="molecule type" value="Genomic_DNA"/>
</dbReference>
<reference evidence="6 7" key="1">
    <citation type="submission" date="2019-09" db="EMBL/GenBank/DDBJ databases">
        <title>FDA dAtabase for Regulatory Grade micrObial Sequences (FDA-ARGOS): Supporting development and validation of Infectious Disease Dx tests.</title>
        <authorList>
            <person name="Sciortino C."/>
            <person name="Tallon L."/>
            <person name="Sadzewicz L."/>
            <person name="Vavikolanu K."/>
            <person name="Mehta A."/>
            <person name="Aluvathingal J."/>
            <person name="Nadendla S."/>
            <person name="Nandy P."/>
            <person name="Geyer C."/>
            <person name="Yan Y."/>
            <person name="Sichtig H."/>
        </authorList>
    </citation>
    <scope>NUCLEOTIDE SEQUENCE [LARGE SCALE GENOMIC DNA]</scope>
    <source>
        <strain evidence="6 7">FDAARGOS_664</strain>
    </source>
</reference>
<evidence type="ECO:0000256" key="3">
    <source>
        <dbReference type="ARBA" id="ARBA00023237"/>
    </source>
</evidence>
<feature type="compositionally biased region" description="Low complexity" evidence="4">
    <location>
        <begin position="32"/>
        <end position="48"/>
    </location>
</feature>
<comment type="similarity">
    <text evidence="2">Belongs to the transglycosylase Slt family.</text>
</comment>
<dbReference type="Pfam" id="PF01464">
    <property type="entry name" value="SLT"/>
    <property type="match status" value="1"/>
</dbReference>
<proteinExistence type="inferred from homology"/>
<protein>
    <submittedName>
        <fullName evidence="6">Lytic transglycosylase F</fullName>
    </submittedName>
</protein>
<dbReference type="AlphaFoldDB" id="A0A5P2H9P3"/>
<organism evidence="6 7">
    <name type="scientific">Cupriavidus pauculus</name>
    <dbReference type="NCBI Taxonomy" id="82633"/>
    <lineage>
        <taxon>Bacteria</taxon>
        <taxon>Pseudomonadati</taxon>
        <taxon>Pseudomonadota</taxon>
        <taxon>Betaproteobacteria</taxon>
        <taxon>Burkholderiales</taxon>
        <taxon>Burkholderiaceae</taxon>
        <taxon>Cupriavidus</taxon>
    </lineage>
</organism>
<evidence type="ECO:0000256" key="1">
    <source>
        <dbReference type="ARBA" id="ARBA00004339"/>
    </source>
</evidence>
<name>A0A5P2H9P3_9BURK</name>
<keyword evidence="3" id="KW-0998">Cell outer membrane</keyword>
<keyword evidence="3" id="KW-0472">Membrane</keyword>
<dbReference type="PANTHER" id="PTHR37423:SF2">
    <property type="entry name" value="MEMBRANE-BOUND LYTIC MUREIN TRANSGLYCOSYLASE C"/>
    <property type="match status" value="1"/>
</dbReference>
<dbReference type="Gene3D" id="3.40.190.10">
    <property type="entry name" value="Periplasmic binding protein-like II"/>
    <property type="match status" value="2"/>
</dbReference>
<sequence>MHAIRCASLVTSLIVAVAGLCGELTVARAAAQQDKPPAAQRPQSPARQLSLTNKPWQGDFDAMMERRVIRVLVPYSRTLYFNDKGRERGVTADNVRDFERYINKAYASRLDKRPITVFIIPVTRERLLPDLSAGLGDIAAGNLTVTDARAKQADFVVAKDSKPVQELVITGPKSPVLNALDDLAGKTVHVRPSSSYHESLTALNDRFRQAGKPPIRLVALPEALEDEDALEMLNAGTLQILVVDDWKARTWAQILPNIKVHENLAVRESGYIGWAFRKNSPQLNAVLTDFYVNYIKKQGIAAYRLKQYMKVIKQISNNTNAAEIKRFGDTVALFEKYGKQYDFDPLMLAAQGFQESQLNQNARSHVGAIGIMQIMPATGKELNVGSITITESNIHAGAKYLDRLMTRYFPDAHFSGTNRSLFAFASYNAGPAKISKMRAEAKERGLDPDRWFNNVEIVVAENIGIETTTYVRNIFKYYAAYRLIADAQAARAGAMESVK</sequence>
<dbReference type="Pfam" id="PF00497">
    <property type="entry name" value="SBP_bac_3"/>
    <property type="match status" value="1"/>
</dbReference>
<evidence type="ECO:0000259" key="5">
    <source>
        <dbReference type="SMART" id="SM00062"/>
    </source>
</evidence>
<dbReference type="RefSeq" id="WP_150374874.1">
    <property type="nucleotide sequence ID" value="NZ_CP044067.1"/>
</dbReference>
<dbReference type="Gene3D" id="1.10.530.10">
    <property type="match status" value="1"/>
</dbReference>
<dbReference type="GO" id="GO:0009279">
    <property type="term" value="C:cell outer membrane"/>
    <property type="evidence" value="ECO:0007669"/>
    <property type="project" value="UniProtKB-SubCell"/>
</dbReference>
<evidence type="ECO:0000313" key="7">
    <source>
        <dbReference type="Proteomes" id="UP000322822"/>
    </source>
</evidence>
<feature type="domain" description="Solute-binding protein family 3/N-terminal" evidence="5">
    <location>
        <begin position="68"/>
        <end position="312"/>
    </location>
</feature>
<dbReference type="InterPro" id="IPR008258">
    <property type="entry name" value="Transglycosylase_SLT_dom_1"/>
</dbReference>
<dbReference type="SMART" id="SM00062">
    <property type="entry name" value="PBPb"/>
    <property type="match status" value="1"/>
</dbReference>
<feature type="region of interest" description="Disordered" evidence="4">
    <location>
        <begin position="32"/>
        <end position="53"/>
    </location>
</feature>
<dbReference type="SUPFAM" id="SSF53955">
    <property type="entry name" value="Lysozyme-like"/>
    <property type="match status" value="1"/>
</dbReference>
<dbReference type="CDD" id="cd13403">
    <property type="entry name" value="MLTF-like"/>
    <property type="match status" value="1"/>
</dbReference>
<evidence type="ECO:0000256" key="2">
    <source>
        <dbReference type="ARBA" id="ARBA00007734"/>
    </source>
</evidence>
<dbReference type="OrthoDB" id="9815002at2"/>
<dbReference type="CDD" id="cd01009">
    <property type="entry name" value="PBP2_YfhD_N"/>
    <property type="match status" value="1"/>
</dbReference>
<comment type="subcellular location">
    <subcellularLocation>
        <location evidence="1">Cell outer membrane</location>
        <topology evidence="1">Peripheral membrane protein</topology>
    </subcellularLocation>
</comment>
<dbReference type="InterPro" id="IPR001638">
    <property type="entry name" value="Solute-binding_3/MltF_N"/>
</dbReference>
<accession>A0A5P2H9P3</accession>
<dbReference type="Proteomes" id="UP000322822">
    <property type="component" value="Chromosome 2"/>
</dbReference>